<dbReference type="Pfam" id="PF11575">
    <property type="entry name" value="FhuF_C"/>
    <property type="match status" value="1"/>
</dbReference>
<dbReference type="GO" id="GO:0051537">
    <property type="term" value="F:2 iron, 2 sulfur cluster binding"/>
    <property type="evidence" value="ECO:0007669"/>
    <property type="project" value="InterPro"/>
</dbReference>
<evidence type="ECO:0000313" key="2">
    <source>
        <dbReference type="EMBL" id="GII92734.1"/>
    </source>
</evidence>
<reference evidence="2" key="1">
    <citation type="submission" date="2021-01" db="EMBL/GenBank/DDBJ databases">
        <title>Whole genome shotgun sequence of Sinosporangium siamense NBRC 109515.</title>
        <authorList>
            <person name="Komaki H."/>
            <person name="Tamura T."/>
        </authorList>
    </citation>
    <scope>NUCLEOTIDE SEQUENCE</scope>
    <source>
        <strain evidence="2">NBRC 109515</strain>
    </source>
</reference>
<dbReference type="AlphaFoldDB" id="A0A919VC33"/>
<dbReference type="EMBL" id="BOOW01000018">
    <property type="protein sequence ID" value="GII92734.1"/>
    <property type="molecule type" value="Genomic_DNA"/>
</dbReference>
<dbReference type="Proteomes" id="UP000606172">
    <property type="component" value="Unassembled WGS sequence"/>
</dbReference>
<keyword evidence="3" id="KW-1185">Reference proteome</keyword>
<protein>
    <recommendedName>
        <fullName evidence="1">Ferric siderophore reductase C-terminal domain-containing protein</fullName>
    </recommendedName>
</protein>
<proteinExistence type="predicted"/>
<feature type="domain" description="Ferric siderophore reductase C-terminal" evidence="1">
    <location>
        <begin position="233"/>
        <end position="253"/>
    </location>
</feature>
<evidence type="ECO:0000313" key="3">
    <source>
        <dbReference type="Proteomes" id="UP000606172"/>
    </source>
</evidence>
<name>A0A919VC33_9ACTN</name>
<evidence type="ECO:0000259" key="1">
    <source>
        <dbReference type="Pfam" id="PF11575"/>
    </source>
</evidence>
<dbReference type="InterPro" id="IPR024726">
    <property type="entry name" value="FhuF_C"/>
</dbReference>
<dbReference type="RefSeq" id="WP_204025748.1">
    <property type="nucleotide sequence ID" value="NZ_BOOW01000018.1"/>
</dbReference>
<sequence length="255" mass="27138">MSAVASDPLDVNPLGGLTGLLARAAEERGGALGVHPGLVVDSLAGWSRTADLVREPYTELRHLIEAHARRNEDAPLHVAAALLWKGLGYWQVLPMTLGWALNRRLPLTRLEDTLYRISGDGRVTIGATAVTTAVLPGDPFAGAPGTVVVSDLGETLRQSLHAVQAPVIKAIHAVARVGMRNLWGSTAEALVQPLRAYAEALPGDPLVDVPMLLGLVDKPVVNLIQLTDTGYRRRTCCMWVKVPGAEACATCCLGR</sequence>
<gene>
    <name evidence="2" type="ORF">Ssi02_29650</name>
</gene>
<comment type="caution">
    <text evidence="2">The sequence shown here is derived from an EMBL/GenBank/DDBJ whole genome shotgun (WGS) entry which is preliminary data.</text>
</comment>
<organism evidence="2 3">
    <name type="scientific">Sinosporangium siamense</name>
    <dbReference type="NCBI Taxonomy" id="1367973"/>
    <lineage>
        <taxon>Bacteria</taxon>
        <taxon>Bacillati</taxon>
        <taxon>Actinomycetota</taxon>
        <taxon>Actinomycetes</taxon>
        <taxon>Streptosporangiales</taxon>
        <taxon>Streptosporangiaceae</taxon>
        <taxon>Sinosporangium</taxon>
    </lineage>
</organism>
<accession>A0A919VC33</accession>